<organism evidence="7 8">
    <name type="scientific">Teladorsagia circumcincta</name>
    <name type="common">Brown stomach worm</name>
    <name type="synonym">Ostertagia circumcincta</name>
    <dbReference type="NCBI Taxonomy" id="45464"/>
    <lineage>
        <taxon>Eukaryota</taxon>
        <taxon>Metazoa</taxon>
        <taxon>Ecdysozoa</taxon>
        <taxon>Nematoda</taxon>
        <taxon>Chromadorea</taxon>
        <taxon>Rhabditida</taxon>
        <taxon>Rhabditina</taxon>
        <taxon>Rhabditomorpha</taxon>
        <taxon>Strongyloidea</taxon>
        <taxon>Trichostrongylidae</taxon>
        <taxon>Teladorsagia</taxon>
    </lineage>
</organism>
<dbReference type="Proteomes" id="UP000230423">
    <property type="component" value="Unassembled WGS sequence"/>
</dbReference>
<dbReference type="SMART" id="SM00116">
    <property type="entry name" value="CBS"/>
    <property type="match status" value="2"/>
</dbReference>
<keyword evidence="3 5" id="KW-0129">CBS domain</keyword>
<dbReference type="GO" id="GO:0019887">
    <property type="term" value="F:protein kinase regulator activity"/>
    <property type="evidence" value="ECO:0007669"/>
    <property type="project" value="TreeGrafter"/>
</dbReference>
<accession>A0A2G9V1L4</accession>
<dbReference type="InterPro" id="IPR000644">
    <property type="entry name" value="CBS_dom"/>
</dbReference>
<dbReference type="GO" id="GO:0019901">
    <property type="term" value="F:protein kinase binding"/>
    <property type="evidence" value="ECO:0007669"/>
    <property type="project" value="TreeGrafter"/>
</dbReference>
<dbReference type="Pfam" id="PF00571">
    <property type="entry name" value="CBS"/>
    <property type="match status" value="2"/>
</dbReference>
<feature type="domain" description="CBS" evidence="6">
    <location>
        <begin position="100"/>
        <end position="161"/>
    </location>
</feature>
<sequence>MLNIITCKQEPEVNQNSERSSRESKFVSQEEAKELGLLTIRKYQELSLKLLFCVCEYTVVLELAAEAFSELVKKAGRWQSLGQSLFHPSFVTQTPKKLGVGTWEDIRFVYPDTPLYECLDILLNLGVSGVPVVEHDTHKVLDFYSRFDVIGIALQSEGFSLEISVKEALQFKHFCNSNRNSVVSVRDTQSFYSVVSVLVERSVHRVCVVDENDILQGIISLSDVTKSLVLEPGRHLNSQNPPRRRFSQVSFDVTNTEMYLRTLGAV</sequence>
<reference evidence="7 8" key="1">
    <citation type="submission" date="2015-09" db="EMBL/GenBank/DDBJ databases">
        <title>Draft genome of the parasitic nematode Teladorsagia circumcincta isolate WARC Sus (inbred).</title>
        <authorList>
            <person name="Mitreva M."/>
        </authorList>
    </citation>
    <scope>NUCLEOTIDE SEQUENCE [LARGE SCALE GENOMIC DNA]</scope>
    <source>
        <strain evidence="7 8">S</strain>
    </source>
</reference>
<dbReference type="GO" id="GO:0031588">
    <property type="term" value="C:nucleotide-activated protein kinase complex"/>
    <property type="evidence" value="ECO:0007669"/>
    <property type="project" value="TreeGrafter"/>
</dbReference>
<dbReference type="SUPFAM" id="SSF54631">
    <property type="entry name" value="CBS-domain pair"/>
    <property type="match status" value="1"/>
</dbReference>
<dbReference type="GO" id="GO:0005634">
    <property type="term" value="C:nucleus"/>
    <property type="evidence" value="ECO:0007669"/>
    <property type="project" value="TreeGrafter"/>
</dbReference>
<dbReference type="Gene3D" id="3.10.580.10">
    <property type="entry name" value="CBS-domain"/>
    <property type="match status" value="1"/>
</dbReference>
<evidence type="ECO:0000313" key="7">
    <source>
        <dbReference type="EMBL" id="PIO75862.1"/>
    </source>
</evidence>
<dbReference type="EMBL" id="KZ345100">
    <property type="protein sequence ID" value="PIO75862.1"/>
    <property type="molecule type" value="Genomic_DNA"/>
</dbReference>
<dbReference type="InterPro" id="IPR046342">
    <property type="entry name" value="CBS_dom_sf"/>
</dbReference>
<dbReference type="InterPro" id="IPR050511">
    <property type="entry name" value="AMPK_gamma/SDS23_families"/>
</dbReference>
<evidence type="ECO:0000256" key="2">
    <source>
        <dbReference type="ARBA" id="ARBA00022737"/>
    </source>
</evidence>
<evidence type="ECO:0000259" key="6">
    <source>
        <dbReference type="PROSITE" id="PS51371"/>
    </source>
</evidence>
<feature type="domain" description="CBS" evidence="6">
    <location>
        <begin position="177"/>
        <end position="238"/>
    </location>
</feature>
<gene>
    <name evidence="7" type="ORF">TELCIR_02079</name>
</gene>
<evidence type="ECO:0000256" key="1">
    <source>
        <dbReference type="ARBA" id="ARBA00006750"/>
    </source>
</evidence>
<keyword evidence="8" id="KW-1185">Reference proteome</keyword>
<dbReference type="GO" id="GO:0016208">
    <property type="term" value="F:AMP binding"/>
    <property type="evidence" value="ECO:0007669"/>
    <property type="project" value="TreeGrafter"/>
</dbReference>
<keyword evidence="2" id="KW-0677">Repeat</keyword>
<comment type="similarity">
    <text evidence="1">Belongs to the 5'-AMP-activated protein kinase gamma subunit family.</text>
</comment>
<evidence type="ECO:0000256" key="3">
    <source>
        <dbReference type="ARBA" id="ARBA00023122"/>
    </source>
</evidence>
<comment type="subunit">
    <text evidence="4">AMPK is a heterotrimer of an alpha catalytic subunit (PRKAA1 or PRKAA2), a beta (PRKAB1 or PRKAB2) and a gamma non-catalytic subunits (PRKAG1, PRKAG2 or PRKAG3). Interacts with FNIP1 and FNIP2.</text>
</comment>
<dbReference type="PANTHER" id="PTHR13780:SF19">
    <property type="entry name" value="CBS DOMAIN-CONTAINING PROTEIN"/>
    <property type="match status" value="1"/>
</dbReference>
<dbReference type="AlphaFoldDB" id="A0A2G9V1L4"/>
<dbReference type="PANTHER" id="PTHR13780">
    <property type="entry name" value="AMP-ACTIVATED PROTEIN KINASE, GAMMA REGULATORY SUBUNIT"/>
    <property type="match status" value="1"/>
</dbReference>
<name>A0A2G9V1L4_TELCI</name>
<evidence type="ECO:0000256" key="5">
    <source>
        <dbReference type="PROSITE-ProRule" id="PRU00703"/>
    </source>
</evidence>
<proteinExistence type="inferred from homology"/>
<dbReference type="OrthoDB" id="449052at2759"/>
<dbReference type="GO" id="GO:0005737">
    <property type="term" value="C:cytoplasm"/>
    <property type="evidence" value="ECO:0007669"/>
    <property type="project" value="TreeGrafter"/>
</dbReference>
<dbReference type="PROSITE" id="PS51371">
    <property type="entry name" value="CBS"/>
    <property type="match status" value="2"/>
</dbReference>
<evidence type="ECO:0000313" key="8">
    <source>
        <dbReference type="Proteomes" id="UP000230423"/>
    </source>
</evidence>
<evidence type="ECO:0000256" key="4">
    <source>
        <dbReference type="ARBA" id="ARBA00025878"/>
    </source>
</evidence>
<protein>
    <submittedName>
        <fullName evidence="7">CBS domain protein</fullName>
    </submittedName>
</protein>